<dbReference type="Proteomes" id="UP000029981">
    <property type="component" value="Chromosome 4"/>
</dbReference>
<proteinExistence type="predicted"/>
<evidence type="ECO:0000256" key="3">
    <source>
        <dbReference type="ARBA" id="ARBA00023002"/>
    </source>
</evidence>
<keyword evidence="3" id="KW-0560">Oxidoreductase</keyword>
<keyword evidence="2" id="KW-0223">Dioxygenase</keyword>
<reference evidence="6 7" key="3">
    <citation type="journal article" date="2010" name="BMC Genomics">
        <title>Transcriptome sequencing and comparative analysis of cucumber flowers with different sex types.</title>
        <authorList>
            <person name="Guo S."/>
            <person name="Zheng Y."/>
            <person name="Joung J.G."/>
            <person name="Liu S."/>
            <person name="Zhang Z."/>
            <person name="Crasta O.R."/>
            <person name="Sobral B.W."/>
            <person name="Xu Y."/>
            <person name="Huang S."/>
            <person name="Fei Z."/>
        </authorList>
    </citation>
    <scope>NUCLEOTIDE SEQUENCE [LARGE SCALE GENOMIC DNA]</scope>
    <source>
        <strain evidence="7">cv. 9930</strain>
    </source>
</reference>
<evidence type="ECO:0000313" key="7">
    <source>
        <dbReference type="Proteomes" id="UP000029981"/>
    </source>
</evidence>
<dbReference type="Gramene" id="KGN54132">
    <property type="protein sequence ID" value="KGN54132"/>
    <property type="gene ID" value="Csa_4G287540"/>
</dbReference>
<dbReference type="Pfam" id="PF00305">
    <property type="entry name" value="Lipoxygenase"/>
    <property type="match status" value="1"/>
</dbReference>
<accession>A0A0A0L0K8</accession>
<organism evidence="6 7">
    <name type="scientific">Cucumis sativus</name>
    <name type="common">Cucumber</name>
    <dbReference type="NCBI Taxonomy" id="3659"/>
    <lineage>
        <taxon>Eukaryota</taxon>
        <taxon>Viridiplantae</taxon>
        <taxon>Streptophyta</taxon>
        <taxon>Embryophyta</taxon>
        <taxon>Tracheophyta</taxon>
        <taxon>Spermatophyta</taxon>
        <taxon>Magnoliopsida</taxon>
        <taxon>eudicotyledons</taxon>
        <taxon>Gunneridae</taxon>
        <taxon>Pentapetalae</taxon>
        <taxon>rosids</taxon>
        <taxon>fabids</taxon>
        <taxon>Cucurbitales</taxon>
        <taxon>Cucurbitaceae</taxon>
        <taxon>Benincaseae</taxon>
        <taxon>Cucumis</taxon>
    </lineage>
</organism>
<feature type="coiled-coil region" evidence="4">
    <location>
        <begin position="25"/>
        <end position="52"/>
    </location>
</feature>
<sequence length="81" mass="9110">MKLVTVYVLVGGWRKERKPSISKAFKRFQASLKDLEQQIDENNKNNKLKNRHGAGVVPYDVLKPTSTYGITGRGVPYSVST</sequence>
<protein>
    <recommendedName>
        <fullName evidence="5">Lipoxygenase domain-containing protein</fullName>
    </recommendedName>
</protein>
<dbReference type="PROSITE" id="PS51393">
    <property type="entry name" value="LIPOXYGENASE_3"/>
    <property type="match status" value="1"/>
</dbReference>
<dbReference type="Gene3D" id="1.20.245.10">
    <property type="entry name" value="Lipoxygenase-1, Domain 5"/>
    <property type="match status" value="1"/>
</dbReference>
<dbReference type="AlphaFoldDB" id="A0A0A0L0K8"/>
<dbReference type="STRING" id="3659.A0A0A0L0K8"/>
<evidence type="ECO:0000256" key="4">
    <source>
        <dbReference type="SAM" id="Coils"/>
    </source>
</evidence>
<dbReference type="PANTHER" id="PTHR11771">
    <property type="entry name" value="LIPOXYGENASE"/>
    <property type="match status" value="1"/>
</dbReference>
<dbReference type="GO" id="GO:0046872">
    <property type="term" value="F:metal ion binding"/>
    <property type="evidence" value="ECO:0007669"/>
    <property type="project" value="UniProtKB-KW"/>
</dbReference>
<keyword evidence="7" id="KW-1185">Reference proteome</keyword>
<dbReference type="GO" id="GO:0034440">
    <property type="term" value="P:lipid oxidation"/>
    <property type="evidence" value="ECO:0007669"/>
    <property type="project" value="InterPro"/>
</dbReference>
<evidence type="ECO:0000313" key="6">
    <source>
        <dbReference type="EMBL" id="KGN54132.1"/>
    </source>
</evidence>
<dbReference type="InterPro" id="IPR036226">
    <property type="entry name" value="LipOase_C_sf"/>
</dbReference>
<dbReference type="EMBL" id="CM002925">
    <property type="protein sequence ID" value="KGN54132.1"/>
    <property type="molecule type" value="Genomic_DNA"/>
</dbReference>
<gene>
    <name evidence="6" type="ORF">Csa_4G287540</name>
</gene>
<reference evidence="6 7" key="1">
    <citation type="journal article" date="2009" name="Nat. Genet.">
        <title>The genome of the cucumber, Cucumis sativus L.</title>
        <authorList>
            <person name="Huang S."/>
            <person name="Li R."/>
            <person name="Zhang Z."/>
            <person name="Li L."/>
            <person name="Gu X."/>
            <person name="Fan W."/>
            <person name="Lucas W.J."/>
            <person name="Wang X."/>
            <person name="Xie B."/>
            <person name="Ni P."/>
            <person name="Ren Y."/>
            <person name="Zhu H."/>
            <person name="Li J."/>
            <person name="Lin K."/>
            <person name="Jin W."/>
            <person name="Fei Z."/>
            <person name="Li G."/>
            <person name="Staub J."/>
            <person name="Kilian A."/>
            <person name="van der Vossen E.A."/>
            <person name="Wu Y."/>
            <person name="Guo J."/>
            <person name="He J."/>
            <person name="Jia Z."/>
            <person name="Ren Y."/>
            <person name="Tian G."/>
            <person name="Lu Y."/>
            <person name="Ruan J."/>
            <person name="Qian W."/>
            <person name="Wang M."/>
            <person name="Huang Q."/>
            <person name="Li B."/>
            <person name="Xuan Z."/>
            <person name="Cao J."/>
            <person name="Asan"/>
            <person name="Wu Z."/>
            <person name="Zhang J."/>
            <person name="Cai Q."/>
            <person name="Bai Y."/>
            <person name="Zhao B."/>
            <person name="Han Y."/>
            <person name="Li Y."/>
            <person name="Li X."/>
            <person name="Wang S."/>
            <person name="Shi Q."/>
            <person name="Liu S."/>
            <person name="Cho W.K."/>
            <person name="Kim J.Y."/>
            <person name="Xu Y."/>
            <person name="Heller-Uszynska K."/>
            <person name="Miao H."/>
            <person name="Cheng Z."/>
            <person name="Zhang S."/>
            <person name="Wu J."/>
            <person name="Yang Y."/>
            <person name="Kang H."/>
            <person name="Li M."/>
            <person name="Liang H."/>
            <person name="Ren X."/>
            <person name="Shi Z."/>
            <person name="Wen M."/>
            <person name="Jian M."/>
            <person name="Yang H."/>
            <person name="Zhang G."/>
            <person name="Yang Z."/>
            <person name="Chen R."/>
            <person name="Liu S."/>
            <person name="Li J."/>
            <person name="Ma L."/>
            <person name="Liu H."/>
            <person name="Zhou Y."/>
            <person name="Zhao J."/>
            <person name="Fang X."/>
            <person name="Li G."/>
            <person name="Fang L."/>
            <person name="Li Y."/>
            <person name="Liu D."/>
            <person name="Zheng H."/>
            <person name="Zhang Y."/>
            <person name="Qin N."/>
            <person name="Li Z."/>
            <person name="Yang G."/>
            <person name="Yang S."/>
            <person name="Bolund L."/>
            <person name="Kristiansen K."/>
            <person name="Zheng H."/>
            <person name="Li S."/>
            <person name="Zhang X."/>
            <person name="Yang H."/>
            <person name="Wang J."/>
            <person name="Sun R."/>
            <person name="Zhang B."/>
            <person name="Jiang S."/>
            <person name="Wang J."/>
            <person name="Du Y."/>
            <person name="Li S."/>
        </authorList>
    </citation>
    <scope>NUCLEOTIDE SEQUENCE [LARGE SCALE GENOMIC DNA]</scope>
    <source>
        <strain evidence="7">cv. 9930</strain>
    </source>
</reference>
<reference evidence="6 7" key="2">
    <citation type="journal article" date="2009" name="PLoS ONE">
        <title>An integrated genetic and cytogenetic map of the cucumber genome.</title>
        <authorList>
            <person name="Ren Y."/>
            <person name="Zhang Z."/>
            <person name="Liu J."/>
            <person name="Staub J.E."/>
            <person name="Han Y."/>
            <person name="Cheng Z."/>
            <person name="Li X."/>
            <person name="Lu J."/>
            <person name="Miao H."/>
            <person name="Kang H."/>
            <person name="Xie B."/>
            <person name="Gu X."/>
            <person name="Wang X."/>
            <person name="Du Y."/>
            <person name="Jin W."/>
            <person name="Huang S."/>
        </authorList>
    </citation>
    <scope>NUCLEOTIDE SEQUENCE [LARGE SCALE GENOMIC DNA]</scope>
    <source>
        <strain evidence="7">cv. 9930</strain>
    </source>
</reference>
<keyword evidence="1" id="KW-0479">Metal-binding</keyword>
<evidence type="ECO:0000256" key="1">
    <source>
        <dbReference type="ARBA" id="ARBA00022723"/>
    </source>
</evidence>
<dbReference type="InterPro" id="IPR000907">
    <property type="entry name" value="LipOase"/>
</dbReference>
<feature type="domain" description="Lipoxygenase" evidence="5">
    <location>
        <begin position="1"/>
        <end position="81"/>
    </location>
</feature>
<dbReference type="GO" id="GO:0016702">
    <property type="term" value="F:oxidoreductase activity, acting on single donors with incorporation of molecular oxygen, incorporation of two atoms of oxygen"/>
    <property type="evidence" value="ECO:0007669"/>
    <property type="project" value="InterPro"/>
</dbReference>
<name>A0A0A0L0K8_CUCSA</name>
<evidence type="ECO:0000256" key="2">
    <source>
        <dbReference type="ARBA" id="ARBA00022964"/>
    </source>
</evidence>
<dbReference type="InterPro" id="IPR013819">
    <property type="entry name" value="LipOase_C"/>
</dbReference>
<reference evidence="6 7" key="4">
    <citation type="journal article" date="2011" name="BMC Genomics">
        <title>RNA-Seq improves annotation of protein-coding genes in the cucumber genome.</title>
        <authorList>
            <person name="Li Z."/>
            <person name="Zhang Z."/>
            <person name="Yan P."/>
            <person name="Huang S."/>
            <person name="Fei Z."/>
            <person name="Lin K."/>
        </authorList>
    </citation>
    <scope>NUCLEOTIDE SEQUENCE [LARGE SCALE GENOMIC DNA]</scope>
    <source>
        <strain evidence="7">cv. 9930</strain>
    </source>
</reference>
<evidence type="ECO:0000259" key="5">
    <source>
        <dbReference type="PROSITE" id="PS51393"/>
    </source>
</evidence>
<keyword evidence="4" id="KW-0175">Coiled coil</keyword>
<dbReference type="SUPFAM" id="SSF48484">
    <property type="entry name" value="Lipoxigenase"/>
    <property type="match status" value="1"/>
</dbReference>